<dbReference type="Proteomes" id="UP000178227">
    <property type="component" value="Unassembled WGS sequence"/>
</dbReference>
<name>A0A1F8GDZ2_9BACT</name>
<comment type="caution">
    <text evidence="1">The sequence shown here is derived from an EMBL/GenBank/DDBJ whole genome shotgun (WGS) entry which is preliminary data.</text>
</comment>
<reference evidence="1 2" key="1">
    <citation type="journal article" date="2016" name="Nat. Commun.">
        <title>Thousands of microbial genomes shed light on interconnected biogeochemical processes in an aquifer system.</title>
        <authorList>
            <person name="Anantharaman K."/>
            <person name="Brown C.T."/>
            <person name="Hug L.A."/>
            <person name="Sharon I."/>
            <person name="Castelle C.J."/>
            <person name="Probst A.J."/>
            <person name="Thomas B.C."/>
            <person name="Singh A."/>
            <person name="Wilkins M.J."/>
            <person name="Karaoz U."/>
            <person name="Brodie E.L."/>
            <person name="Williams K.H."/>
            <person name="Hubbard S.S."/>
            <person name="Banfield J.F."/>
        </authorList>
    </citation>
    <scope>NUCLEOTIDE SEQUENCE [LARGE SCALE GENOMIC DNA]</scope>
</reference>
<dbReference type="EMBL" id="MGKI01000010">
    <property type="protein sequence ID" value="OGN22679.1"/>
    <property type="molecule type" value="Genomic_DNA"/>
</dbReference>
<dbReference type="AlphaFoldDB" id="A0A1F8GDZ2"/>
<protein>
    <submittedName>
        <fullName evidence="1">Uncharacterized protein</fullName>
    </submittedName>
</protein>
<gene>
    <name evidence="1" type="ORF">A2918_01090</name>
</gene>
<evidence type="ECO:0000313" key="1">
    <source>
        <dbReference type="EMBL" id="OGN22679.1"/>
    </source>
</evidence>
<proteinExistence type="predicted"/>
<sequence length="102" mass="11349">MSQQPTPAKCRLFVIKITLPKIKNSRTGVFDLMSNNYLRKDCARSLWQSLQSSLSNRAGSGSKGNSVISLPHFEQFQLPLYIFLGAKSLPPLLPPLLLSYAI</sequence>
<evidence type="ECO:0000313" key="2">
    <source>
        <dbReference type="Proteomes" id="UP000178227"/>
    </source>
</evidence>
<accession>A0A1F8GDZ2</accession>
<organism evidence="1 2">
    <name type="scientific">Candidatus Yanofskybacteria bacterium RIFCSPLOWO2_01_FULL_42_49</name>
    <dbReference type="NCBI Taxonomy" id="1802694"/>
    <lineage>
        <taxon>Bacteria</taxon>
        <taxon>Candidatus Yanofskyibacteriota</taxon>
    </lineage>
</organism>
<dbReference type="STRING" id="1802694.A2918_01090"/>